<evidence type="ECO:0000313" key="9">
    <source>
        <dbReference type="Proteomes" id="UP001344447"/>
    </source>
</evidence>
<evidence type="ECO:0000256" key="3">
    <source>
        <dbReference type="ARBA" id="ARBA00022517"/>
    </source>
</evidence>
<protein>
    <recommendedName>
        <fullName evidence="6">rRNA biogenesis protein RRP36</fullName>
    </recommendedName>
</protein>
<feature type="compositionally biased region" description="Acidic residues" evidence="7">
    <location>
        <begin position="14"/>
        <end position="36"/>
    </location>
</feature>
<comment type="caution">
    <text evidence="8">The sequence shown here is derived from an EMBL/GenBank/DDBJ whole genome shotgun (WGS) entry which is preliminary data.</text>
</comment>
<dbReference type="Proteomes" id="UP001344447">
    <property type="component" value="Unassembled WGS sequence"/>
</dbReference>
<evidence type="ECO:0000256" key="4">
    <source>
        <dbReference type="ARBA" id="ARBA00022552"/>
    </source>
</evidence>
<dbReference type="GO" id="GO:0005730">
    <property type="term" value="C:nucleolus"/>
    <property type="evidence" value="ECO:0007669"/>
    <property type="project" value="UniProtKB-SubCell"/>
</dbReference>
<feature type="compositionally biased region" description="Basic residues" evidence="7">
    <location>
        <begin position="1"/>
        <end position="10"/>
    </location>
</feature>
<feature type="compositionally biased region" description="Basic and acidic residues" evidence="7">
    <location>
        <begin position="111"/>
        <end position="132"/>
    </location>
</feature>
<evidence type="ECO:0000256" key="7">
    <source>
        <dbReference type="SAM" id="MobiDB-lite"/>
    </source>
</evidence>
<feature type="region of interest" description="Disordered" evidence="7">
    <location>
        <begin position="1"/>
        <end position="138"/>
    </location>
</feature>
<keyword evidence="5 6" id="KW-0539">Nucleus</keyword>
<keyword evidence="9" id="KW-1185">Reference proteome</keyword>
<feature type="compositionally biased region" description="Polar residues" evidence="7">
    <location>
        <begin position="83"/>
        <end position="94"/>
    </location>
</feature>
<feature type="compositionally biased region" description="Polar residues" evidence="7">
    <location>
        <begin position="66"/>
        <end position="75"/>
    </location>
</feature>
<proteinExistence type="inferred from homology"/>
<gene>
    <name evidence="8" type="ORF">RB653_004505</name>
</gene>
<feature type="compositionally biased region" description="Basic and acidic residues" evidence="7">
    <location>
        <begin position="224"/>
        <end position="234"/>
    </location>
</feature>
<feature type="compositionally biased region" description="Acidic residues" evidence="7">
    <location>
        <begin position="44"/>
        <end position="62"/>
    </location>
</feature>
<dbReference type="AlphaFoldDB" id="A0AAN7YXA8"/>
<dbReference type="InterPro" id="IPR009292">
    <property type="entry name" value="RRP36"/>
</dbReference>
<evidence type="ECO:0000256" key="5">
    <source>
        <dbReference type="ARBA" id="ARBA00023242"/>
    </source>
</evidence>
<dbReference type="PANTHER" id="PTHR21738:SF0">
    <property type="entry name" value="RIBOSOMAL RNA PROCESSING PROTEIN 36 HOMOLOG"/>
    <property type="match status" value="1"/>
</dbReference>
<evidence type="ECO:0000313" key="8">
    <source>
        <dbReference type="EMBL" id="KAK5582916.1"/>
    </source>
</evidence>
<organism evidence="8 9">
    <name type="scientific">Dictyostelium firmibasis</name>
    <dbReference type="NCBI Taxonomy" id="79012"/>
    <lineage>
        <taxon>Eukaryota</taxon>
        <taxon>Amoebozoa</taxon>
        <taxon>Evosea</taxon>
        <taxon>Eumycetozoa</taxon>
        <taxon>Dictyostelia</taxon>
        <taxon>Dictyosteliales</taxon>
        <taxon>Dictyosteliaceae</taxon>
        <taxon>Dictyostelium</taxon>
    </lineage>
</organism>
<comment type="subunit">
    <text evidence="6">Associates with 90S and pre-40S pre-ribosomal particles.</text>
</comment>
<comment type="subcellular location">
    <subcellularLocation>
        <location evidence="1 6">Nucleus</location>
        <location evidence="1 6">Nucleolus</location>
    </subcellularLocation>
</comment>
<dbReference type="EMBL" id="JAVFKY010000001">
    <property type="protein sequence ID" value="KAK5582916.1"/>
    <property type="molecule type" value="Genomic_DNA"/>
</dbReference>
<feature type="compositionally biased region" description="Low complexity" evidence="7">
    <location>
        <begin position="95"/>
        <end position="106"/>
    </location>
</feature>
<name>A0AAN7YXA8_9MYCE</name>
<evidence type="ECO:0000256" key="6">
    <source>
        <dbReference type="RuleBase" id="RU368027"/>
    </source>
</evidence>
<keyword evidence="6" id="KW-0687">Ribonucleoprotein</keyword>
<feature type="region of interest" description="Disordered" evidence="7">
    <location>
        <begin position="214"/>
        <end position="249"/>
    </location>
</feature>
<keyword evidence="4 6" id="KW-0698">rRNA processing</keyword>
<dbReference type="PANTHER" id="PTHR21738">
    <property type="entry name" value="RIBOSOMAL RNA PROCESSING PROTEIN 36 HOMOLOG"/>
    <property type="match status" value="1"/>
</dbReference>
<evidence type="ECO:0000256" key="1">
    <source>
        <dbReference type="ARBA" id="ARBA00004604"/>
    </source>
</evidence>
<dbReference type="GO" id="GO:0030686">
    <property type="term" value="C:90S preribosome"/>
    <property type="evidence" value="ECO:0007669"/>
    <property type="project" value="TreeGrafter"/>
</dbReference>
<accession>A0AAN7YXA8</accession>
<dbReference type="Pfam" id="PF06102">
    <property type="entry name" value="RRP36"/>
    <property type="match status" value="1"/>
</dbReference>
<sequence length="304" mass="36399">MKPDTKKRRPLPPSDDEDEYDNNYDGDDNEDEEEMYEDNKYEGSDYEDEGDEEEEDEEEEEELIKQQLSNVSFSTLLKYKKNGPTNKLNLNTMTQKQSQEQQQQQHKLQKSTKEEETNSKNKYNIKREKSDAPVEMTAMKPVSRFRQVVVNKTKLNVRDPRFDSLSGGKYDEDLYRKRYGFLDDVIKRDIEKMETTWKQMEECRERDQLFKKIQSKKSQLKSQQLKDQKRDSKNKLMANEIESVKKGKTPYHITNKAVKQFELQEKFKQLKSSNKLDKFMETKRKRISSKEKTFLPKRRSFDQD</sequence>
<dbReference type="GO" id="GO:0000462">
    <property type="term" value="P:maturation of SSU-rRNA from tricistronic rRNA transcript (SSU-rRNA, 5.8S rRNA, LSU-rRNA)"/>
    <property type="evidence" value="ECO:0007669"/>
    <property type="project" value="TreeGrafter"/>
</dbReference>
<comment type="similarity">
    <text evidence="2 6">Belongs to the RRP36 family.</text>
</comment>
<comment type="function">
    <text evidence="6">Component of the 90S pre-ribosome involved in the maturation of rRNAs. Required for early cleavages of the pre-RNAs in the 40S ribosomal subunit maturation pathway.</text>
</comment>
<keyword evidence="3 6" id="KW-0690">Ribosome biogenesis</keyword>
<evidence type="ECO:0000256" key="2">
    <source>
        <dbReference type="ARBA" id="ARBA00009418"/>
    </source>
</evidence>
<reference evidence="8 9" key="1">
    <citation type="submission" date="2023-11" db="EMBL/GenBank/DDBJ databases">
        <title>Dfirmibasis_genome.</title>
        <authorList>
            <person name="Edelbroek B."/>
            <person name="Kjellin J."/>
            <person name="Jerlstrom-Hultqvist J."/>
            <person name="Soderbom F."/>
        </authorList>
    </citation>
    <scope>NUCLEOTIDE SEQUENCE [LARGE SCALE GENOMIC DNA]</scope>
    <source>
        <strain evidence="8 9">TNS-C-14</strain>
    </source>
</reference>